<dbReference type="InterPro" id="IPR012312">
    <property type="entry name" value="Hemerythrin-like"/>
</dbReference>
<accession>A0A4R2TJN3</accession>
<dbReference type="Pfam" id="PF01814">
    <property type="entry name" value="Hemerythrin"/>
    <property type="match status" value="1"/>
</dbReference>
<keyword evidence="3" id="KW-1185">Reference proteome</keyword>
<evidence type="ECO:0000313" key="3">
    <source>
        <dbReference type="Proteomes" id="UP000295504"/>
    </source>
</evidence>
<dbReference type="Proteomes" id="UP000295504">
    <property type="component" value="Unassembled WGS sequence"/>
</dbReference>
<feature type="domain" description="Hemerythrin-like" evidence="1">
    <location>
        <begin position="5"/>
        <end position="131"/>
    </location>
</feature>
<protein>
    <submittedName>
        <fullName evidence="2">Hemerythrin HHE cation binding domain-containing protein</fullName>
    </submittedName>
</protein>
<dbReference type="EMBL" id="SLYC01000008">
    <property type="protein sequence ID" value="TCQ03758.1"/>
    <property type="molecule type" value="Genomic_DNA"/>
</dbReference>
<reference evidence="2 3" key="1">
    <citation type="submission" date="2019-03" db="EMBL/GenBank/DDBJ databases">
        <title>Genomic Encyclopedia of Type Strains, Phase IV (KMG-IV): sequencing the most valuable type-strain genomes for metagenomic binning, comparative biology and taxonomic classification.</title>
        <authorList>
            <person name="Goeker M."/>
        </authorList>
    </citation>
    <scope>NUCLEOTIDE SEQUENCE [LARGE SCALE GENOMIC DNA]</scope>
    <source>
        <strain evidence="2 3">DSM 100013</strain>
    </source>
</reference>
<name>A0A4R2TJN3_9FIRM</name>
<evidence type="ECO:0000259" key="1">
    <source>
        <dbReference type="Pfam" id="PF01814"/>
    </source>
</evidence>
<dbReference type="Gene3D" id="1.20.120.520">
    <property type="entry name" value="nmb1532 protein domain like"/>
    <property type="match status" value="1"/>
</dbReference>
<evidence type="ECO:0000313" key="2">
    <source>
        <dbReference type="EMBL" id="TCQ03758.1"/>
    </source>
</evidence>
<dbReference type="AlphaFoldDB" id="A0A4R2TJN3"/>
<gene>
    <name evidence="2" type="ORF">EDD79_100876</name>
</gene>
<comment type="caution">
    <text evidence="2">The sequence shown here is derived from an EMBL/GenBank/DDBJ whole genome shotgun (WGS) entry which is preliminary data.</text>
</comment>
<dbReference type="RefSeq" id="WP_132847967.1">
    <property type="nucleotide sequence ID" value="NZ_CP058648.1"/>
</dbReference>
<dbReference type="OrthoDB" id="360658at2"/>
<organism evidence="2 3">
    <name type="scientific">Serpentinicella alkaliphila</name>
    <dbReference type="NCBI Taxonomy" id="1734049"/>
    <lineage>
        <taxon>Bacteria</taxon>
        <taxon>Bacillati</taxon>
        <taxon>Bacillota</taxon>
        <taxon>Clostridia</taxon>
        <taxon>Peptostreptococcales</taxon>
        <taxon>Natronincolaceae</taxon>
        <taxon>Serpentinicella</taxon>
    </lineage>
</organism>
<proteinExistence type="predicted"/>
<sequence>MKQSELLKRQHTEIMDLINEIESSIKDKSNNQNENIVKLINSLSGKLKVHLSIEDKHLYPELLNSTKYREIAFKYMDEMGNLVNEYNSFKTKFNTPSKLALGIKDFEKESEKVFSLLRKRIIKEDNELYQLCSE</sequence>